<feature type="compositionally biased region" description="Acidic residues" evidence="1">
    <location>
        <begin position="186"/>
        <end position="195"/>
    </location>
</feature>
<feature type="region of interest" description="Disordered" evidence="1">
    <location>
        <begin position="125"/>
        <end position="207"/>
    </location>
</feature>
<gene>
    <name evidence="2" type="ORF">COD19_27160</name>
</gene>
<dbReference type="EMBL" id="NUMG01000052">
    <property type="protein sequence ID" value="PGT96642.1"/>
    <property type="molecule type" value="Genomic_DNA"/>
</dbReference>
<dbReference type="Proteomes" id="UP000225766">
    <property type="component" value="Unassembled WGS sequence"/>
</dbReference>
<dbReference type="AlphaFoldDB" id="A0A2C1LDV4"/>
<organism evidence="2 3">
    <name type="scientific">Bacillus cereus</name>
    <dbReference type="NCBI Taxonomy" id="1396"/>
    <lineage>
        <taxon>Bacteria</taxon>
        <taxon>Bacillati</taxon>
        <taxon>Bacillota</taxon>
        <taxon>Bacilli</taxon>
        <taxon>Bacillales</taxon>
        <taxon>Bacillaceae</taxon>
        <taxon>Bacillus</taxon>
        <taxon>Bacillus cereus group</taxon>
    </lineage>
</organism>
<protein>
    <submittedName>
        <fullName evidence="2">Uncharacterized protein</fullName>
    </submittedName>
</protein>
<feature type="compositionally biased region" description="Polar residues" evidence="1">
    <location>
        <begin position="141"/>
        <end position="168"/>
    </location>
</feature>
<accession>A0A2C1LDV4</accession>
<evidence type="ECO:0000313" key="2">
    <source>
        <dbReference type="EMBL" id="PGT96642.1"/>
    </source>
</evidence>
<reference evidence="2 3" key="1">
    <citation type="submission" date="2017-09" db="EMBL/GenBank/DDBJ databases">
        <title>Large-scale bioinformatics analysis of Bacillus genomes uncovers conserved roles of natural products in bacterial physiology.</title>
        <authorList>
            <consortium name="Agbiome Team Llc"/>
            <person name="Bleich R.M."/>
            <person name="Grubbs K.J."/>
            <person name="Santa Maria K.C."/>
            <person name="Allen S.E."/>
            <person name="Farag S."/>
            <person name="Shank E.A."/>
            <person name="Bowers A."/>
        </authorList>
    </citation>
    <scope>NUCLEOTIDE SEQUENCE [LARGE SCALE GENOMIC DNA]</scope>
    <source>
        <strain evidence="2 3">AFS040105</strain>
    </source>
</reference>
<dbReference type="RefSeq" id="WP_098859039.1">
    <property type="nucleotide sequence ID" value="NZ_NUMG01000052.1"/>
</dbReference>
<name>A0A2C1LDV4_BACCE</name>
<evidence type="ECO:0000256" key="1">
    <source>
        <dbReference type="SAM" id="MobiDB-lite"/>
    </source>
</evidence>
<sequence length="225" mass="25460">MYGGAIKMCAKYKIKGPGDRISIRLKNDDHKFAAWLNNQSDQTLALRYAWDMFIEANGMNDVTLAAMMREKQLNNAPSPTDFKEPVAPKVAQPLETVSHTNVPVVSITPSHEPVIEYKEKELTKEMQETKTKQLPEESEQKTQQITREVQEQNTETRTPVENTSSSSKEQQEIHNEQIEKTHITPTEDEIIETTEIEQGQASPSRKKAATFDVTQVFGSMGIKKP</sequence>
<feature type="compositionally biased region" description="Basic and acidic residues" evidence="1">
    <location>
        <begin position="169"/>
        <end position="182"/>
    </location>
</feature>
<comment type="caution">
    <text evidence="2">The sequence shown here is derived from an EMBL/GenBank/DDBJ whole genome shotgun (WGS) entry which is preliminary data.</text>
</comment>
<evidence type="ECO:0000313" key="3">
    <source>
        <dbReference type="Proteomes" id="UP000225766"/>
    </source>
</evidence>
<proteinExistence type="predicted"/>
<feature type="compositionally biased region" description="Basic and acidic residues" evidence="1">
    <location>
        <begin position="125"/>
        <end position="140"/>
    </location>
</feature>